<dbReference type="InterPro" id="IPR009081">
    <property type="entry name" value="PP-bd_ACP"/>
</dbReference>
<dbReference type="SMART" id="SM00823">
    <property type="entry name" value="PKS_PP"/>
    <property type="match status" value="1"/>
</dbReference>
<dbReference type="Pfam" id="PF23562">
    <property type="entry name" value="AMP-binding_C_3"/>
    <property type="match status" value="1"/>
</dbReference>
<comment type="caution">
    <text evidence="4">The sequence shown here is derived from an EMBL/GenBank/DDBJ whole genome shotgun (WGS) entry which is preliminary data.</text>
</comment>
<evidence type="ECO:0000256" key="1">
    <source>
        <dbReference type="ARBA" id="ARBA00022450"/>
    </source>
</evidence>
<dbReference type="Pfam" id="PF07993">
    <property type="entry name" value="NAD_binding_4"/>
    <property type="match status" value="1"/>
</dbReference>
<dbReference type="GO" id="GO:0031177">
    <property type="term" value="F:phosphopantetheine binding"/>
    <property type="evidence" value="ECO:0007669"/>
    <property type="project" value="InterPro"/>
</dbReference>
<evidence type="ECO:0000313" key="5">
    <source>
        <dbReference type="Proteomes" id="UP001050691"/>
    </source>
</evidence>
<dbReference type="InterPro" id="IPR042099">
    <property type="entry name" value="ANL_N_sf"/>
</dbReference>
<protein>
    <submittedName>
        <fullName evidence="4">Secondary metabolism biosyntheticenzyme</fullName>
    </submittedName>
</protein>
<dbReference type="Gene3D" id="3.40.50.720">
    <property type="entry name" value="NAD(P)-binding Rossmann-like Domain"/>
    <property type="match status" value="1"/>
</dbReference>
<dbReference type="InterPro" id="IPR036291">
    <property type="entry name" value="NAD(P)-bd_dom_sf"/>
</dbReference>
<dbReference type="Gene3D" id="1.10.1200.10">
    <property type="entry name" value="ACP-like"/>
    <property type="match status" value="1"/>
</dbReference>
<sequence length="985" mass="109726">MSPLDSPIYIRPNLEEDITLTDVFLSVSTSNPNYKIVKLVQDIANSNSKHTIQHITFSELLQHVMNVAKDLEMRLANNHIPILPRKPGTPQIVVAMLGTNGYEFYVNILACLLNRWTIFPMSPKNSLAGMVHLLESSKAVALLIDAPFCEIAEELTKSLPKLCVQQFSSSSVNNSILVSESSFALLDRAETELEKGIPVMCMHTSGSTVPSGSWFLEYADALQDSIVLTPPSLIEDLYQLGDEAVRSVANNVYQVLFVGAPLNKTVGDTLTAKGLNLSSGYGSTELGNVTFFHEKPLEDWEYVRFRTGYNWAFLPVGDDPNLKELVACVGKDTPAVLNSDNPKGFTANDVWEQHPRTPYLWKHHSRKGNLLVLANGEKTDPKQLENYLLEDNRIRFAQVFGEGKRLNGVLLQPAFAVDPETFINEIELTIERVNSLIPQHSRVIPELIIIAKPDKPFSLTDKLTVRTAETLQSYAPEIEEAYKNLEEGVSTNESVLYNGHPMNFEETKQFLREIIKELIHKTPDDEADFFLHGLDSLLAIRLRSLIAPVVKSFHIAKSIPFNVIYTHPTINSLAAFMSASNGAGDGVTERDIDRIIEEYSSNLSRNPIGTVNNHQGLVIAVTGTTGNLGCALLKDLLMRNDVAKVYALNRPGNNKSQFERHLESFREKGLDTEILENPRVVYVDVDLSKPGLGIPKDQYEELRGSVTHILHAAWTLNFIYTLESYEKIHIPGVCHLIDLALSSPRQTPPRFVFISSISAVMDYKSSSHVPETPIDDPSISSDMGYGQSKYVGERILVKATMKSGLPVTIIRIGQLSGYTTNGAWTLTEHVPIIIRSSVELGMIPNDIPVELKFLGIHYLPTDIGSLAVIQQTIKSSDNLEYFHVENTAATPWNEMVEAVQAIAQQRPLKIVSLESWLSHISSQADIVDPVKVPAIHLLDFYREAFKNEVSVRLETKHSVQIAPEIAYGVLSKELLQKYVAFQLKC</sequence>
<dbReference type="PANTHER" id="PTHR43439:SF2">
    <property type="entry name" value="ENZYME, PUTATIVE (JCVI)-RELATED"/>
    <property type="match status" value="1"/>
</dbReference>
<keyword evidence="1" id="KW-0596">Phosphopantetheine</keyword>
<dbReference type="InterPro" id="IPR020806">
    <property type="entry name" value="PKS_PP-bd"/>
</dbReference>
<organism evidence="4 5">
    <name type="scientific">Clathrus columnatus</name>
    <dbReference type="NCBI Taxonomy" id="1419009"/>
    <lineage>
        <taxon>Eukaryota</taxon>
        <taxon>Fungi</taxon>
        <taxon>Dikarya</taxon>
        <taxon>Basidiomycota</taxon>
        <taxon>Agaricomycotina</taxon>
        <taxon>Agaricomycetes</taxon>
        <taxon>Phallomycetidae</taxon>
        <taxon>Phallales</taxon>
        <taxon>Clathraceae</taxon>
        <taxon>Clathrus</taxon>
    </lineage>
</organism>
<dbReference type="Pfam" id="PF00550">
    <property type="entry name" value="PP-binding"/>
    <property type="match status" value="1"/>
</dbReference>
<dbReference type="InterPro" id="IPR051414">
    <property type="entry name" value="Adenylate-forming_Reductase"/>
</dbReference>
<evidence type="ECO:0000259" key="3">
    <source>
        <dbReference type="PROSITE" id="PS50075"/>
    </source>
</evidence>
<reference evidence="4" key="1">
    <citation type="submission" date="2021-10" db="EMBL/GenBank/DDBJ databases">
        <title>De novo Genome Assembly of Clathrus columnatus (Basidiomycota, Fungi) Using Illumina and Nanopore Sequence Data.</title>
        <authorList>
            <person name="Ogiso-Tanaka E."/>
            <person name="Itagaki H."/>
            <person name="Hosoya T."/>
            <person name="Hosaka K."/>
        </authorList>
    </citation>
    <scope>NUCLEOTIDE SEQUENCE</scope>
    <source>
        <strain evidence="4">MO-923</strain>
    </source>
</reference>
<accession>A0AAV5ANY7</accession>
<keyword evidence="5" id="KW-1185">Reference proteome</keyword>
<dbReference type="SUPFAM" id="SSF56801">
    <property type="entry name" value="Acetyl-CoA synthetase-like"/>
    <property type="match status" value="1"/>
</dbReference>
<keyword evidence="2" id="KW-0597">Phosphoprotein</keyword>
<proteinExistence type="predicted"/>
<dbReference type="AlphaFoldDB" id="A0AAV5ANY7"/>
<name>A0AAV5ANY7_9AGAM</name>
<dbReference type="PROSITE" id="PS50075">
    <property type="entry name" value="CARRIER"/>
    <property type="match status" value="1"/>
</dbReference>
<evidence type="ECO:0000313" key="4">
    <source>
        <dbReference type="EMBL" id="GJJ15517.1"/>
    </source>
</evidence>
<dbReference type="SUPFAM" id="SSF51735">
    <property type="entry name" value="NAD(P)-binding Rossmann-fold domains"/>
    <property type="match status" value="1"/>
</dbReference>
<dbReference type="Gene3D" id="3.40.50.12780">
    <property type="entry name" value="N-terminal domain of ligase-like"/>
    <property type="match status" value="2"/>
</dbReference>
<gene>
    <name evidence="4" type="ORF">Clacol_009795</name>
</gene>
<feature type="domain" description="Carrier" evidence="3">
    <location>
        <begin position="501"/>
        <end position="581"/>
    </location>
</feature>
<dbReference type="EMBL" id="BPWL01000011">
    <property type="protein sequence ID" value="GJJ15517.1"/>
    <property type="molecule type" value="Genomic_DNA"/>
</dbReference>
<evidence type="ECO:0000256" key="2">
    <source>
        <dbReference type="ARBA" id="ARBA00022553"/>
    </source>
</evidence>
<dbReference type="PANTHER" id="PTHR43439">
    <property type="entry name" value="PHENYLACETATE-COENZYME A LIGASE"/>
    <property type="match status" value="1"/>
</dbReference>
<dbReference type="InterPro" id="IPR036736">
    <property type="entry name" value="ACP-like_sf"/>
</dbReference>
<dbReference type="InterPro" id="IPR013120">
    <property type="entry name" value="FAR_NAD-bd"/>
</dbReference>
<dbReference type="Proteomes" id="UP001050691">
    <property type="component" value="Unassembled WGS sequence"/>
</dbReference>
<dbReference type="SUPFAM" id="SSF47336">
    <property type="entry name" value="ACP-like"/>
    <property type="match status" value="1"/>
</dbReference>